<comment type="caution">
    <text evidence="2">The sequence shown here is derived from an EMBL/GenBank/DDBJ whole genome shotgun (WGS) entry which is preliminary data.</text>
</comment>
<gene>
    <name evidence="2" type="ORF">WICPIJ_008085</name>
</gene>
<dbReference type="Proteomes" id="UP000774326">
    <property type="component" value="Unassembled WGS sequence"/>
</dbReference>
<feature type="signal peptide" evidence="1">
    <location>
        <begin position="1"/>
        <end position="17"/>
    </location>
</feature>
<dbReference type="EMBL" id="JAEUBG010004654">
    <property type="protein sequence ID" value="KAH3680872.1"/>
    <property type="molecule type" value="Genomic_DNA"/>
</dbReference>
<evidence type="ECO:0000256" key="1">
    <source>
        <dbReference type="SAM" id="SignalP"/>
    </source>
</evidence>
<organism evidence="2 3">
    <name type="scientific">Wickerhamomyces pijperi</name>
    <name type="common">Yeast</name>
    <name type="synonym">Pichia pijperi</name>
    <dbReference type="NCBI Taxonomy" id="599730"/>
    <lineage>
        <taxon>Eukaryota</taxon>
        <taxon>Fungi</taxon>
        <taxon>Dikarya</taxon>
        <taxon>Ascomycota</taxon>
        <taxon>Saccharomycotina</taxon>
        <taxon>Saccharomycetes</taxon>
        <taxon>Phaffomycetales</taxon>
        <taxon>Wickerhamomycetaceae</taxon>
        <taxon>Wickerhamomyces</taxon>
    </lineage>
</organism>
<evidence type="ECO:0000313" key="2">
    <source>
        <dbReference type="EMBL" id="KAH3680872.1"/>
    </source>
</evidence>
<accession>A0A9P8PZ65</accession>
<protein>
    <recommendedName>
        <fullName evidence="4">Secreted protein</fullName>
    </recommendedName>
</protein>
<keyword evidence="3" id="KW-1185">Reference proteome</keyword>
<feature type="chain" id="PRO_5040330820" description="Secreted protein" evidence="1">
    <location>
        <begin position="18"/>
        <end position="165"/>
    </location>
</feature>
<keyword evidence="1" id="KW-0732">Signal</keyword>
<reference evidence="2" key="1">
    <citation type="journal article" date="2021" name="Open Biol.">
        <title>Shared evolutionary footprints suggest mitochondrial oxidative damage underlies multiple complex I losses in fungi.</title>
        <authorList>
            <person name="Schikora-Tamarit M.A."/>
            <person name="Marcet-Houben M."/>
            <person name="Nosek J."/>
            <person name="Gabaldon T."/>
        </authorList>
    </citation>
    <scope>NUCLEOTIDE SEQUENCE</scope>
    <source>
        <strain evidence="2">CBS2887</strain>
    </source>
</reference>
<name>A0A9P8PZ65_WICPI</name>
<sequence>MFVSVVAVAVAVGVAEADAAASEVATASVLVCSSPIWISACCSFSFVWTVGSTASTGSSTTTLSVEVLIVISDSSDIETGIVVKGGVVSKKLVYVLSSTVEPVNTVFASTTAVPVALLFSVSELAVNTPLVLATTIIKHSRMKTMDREPNRIPMANAVPGKLTWK</sequence>
<evidence type="ECO:0008006" key="4">
    <source>
        <dbReference type="Google" id="ProtNLM"/>
    </source>
</evidence>
<evidence type="ECO:0000313" key="3">
    <source>
        <dbReference type="Proteomes" id="UP000774326"/>
    </source>
</evidence>
<reference evidence="2" key="2">
    <citation type="submission" date="2021-01" db="EMBL/GenBank/DDBJ databases">
        <authorList>
            <person name="Schikora-Tamarit M.A."/>
        </authorList>
    </citation>
    <scope>NUCLEOTIDE SEQUENCE</scope>
    <source>
        <strain evidence="2">CBS2887</strain>
    </source>
</reference>
<dbReference type="AlphaFoldDB" id="A0A9P8PZ65"/>
<proteinExistence type="predicted"/>